<keyword evidence="3" id="KW-1185">Reference proteome</keyword>
<feature type="region of interest" description="Disordered" evidence="1">
    <location>
        <begin position="22"/>
        <end position="50"/>
    </location>
</feature>
<evidence type="ECO:0000256" key="1">
    <source>
        <dbReference type="SAM" id="MobiDB-lite"/>
    </source>
</evidence>
<sequence>MSWDPGYRDVWQAHQEKLAEAERAAQALREAETARDLAPDEAGRAARAAEVDRLRDEKIAAETAVAALEMDVARTDPQRAAWLEERIPPADGPAREADPLAMIGHETLSNVIEQAAHLDTTAMQVVSTTIEALPTPGEVALWAESASTAKLIETAEALGHAPGALPPEVLAANARLVERLDTFEQNRDDILARPDADPPAPPRPDQELAEHHARQQEVLDHKLDEMRAMQEARIARGDVRDPDALRAAMDKAAERERQMLEQRQEAERQRAAMEQAEREAAARQEALMLAARQR</sequence>
<dbReference type="EMBL" id="BMDZ01000058">
    <property type="protein sequence ID" value="GGB54467.1"/>
    <property type="molecule type" value="Genomic_DNA"/>
</dbReference>
<gene>
    <name evidence="2" type="ORF">GCM10011505_39270</name>
</gene>
<evidence type="ECO:0000313" key="2">
    <source>
        <dbReference type="EMBL" id="GGB54467.1"/>
    </source>
</evidence>
<feature type="region of interest" description="Disordered" evidence="1">
    <location>
        <begin position="191"/>
        <end position="214"/>
    </location>
</feature>
<feature type="region of interest" description="Disordered" evidence="1">
    <location>
        <begin position="234"/>
        <end position="281"/>
    </location>
</feature>
<proteinExistence type="predicted"/>
<accession>A0ABQ1IXM4</accession>
<evidence type="ECO:0000313" key="3">
    <source>
        <dbReference type="Proteomes" id="UP000603352"/>
    </source>
</evidence>
<comment type="caution">
    <text evidence="2">The sequence shown here is derived from an EMBL/GenBank/DDBJ whole genome shotgun (WGS) entry which is preliminary data.</text>
</comment>
<dbReference type="RefSeq" id="WP_188581053.1">
    <property type="nucleotide sequence ID" value="NZ_BMDZ01000058.1"/>
</dbReference>
<feature type="compositionally biased region" description="Basic and acidic residues" evidence="1">
    <location>
        <begin position="204"/>
        <end position="214"/>
    </location>
</feature>
<dbReference type="Proteomes" id="UP000603352">
    <property type="component" value="Unassembled WGS sequence"/>
</dbReference>
<protein>
    <submittedName>
        <fullName evidence="2">Uncharacterized protein</fullName>
    </submittedName>
</protein>
<reference evidence="3" key="1">
    <citation type="journal article" date="2019" name="Int. J. Syst. Evol. Microbiol.">
        <title>The Global Catalogue of Microorganisms (GCM) 10K type strain sequencing project: providing services to taxonomists for standard genome sequencing and annotation.</title>
        <authorList>
            <consortium name="The Broad Institute Genomics Platform"/>
            <consortium name="The Broad Institute Genome Sequencing Center for Infectious Disease"/>
            <person name="Wu L."/>
            <person name="Ma J."/>
        </authorList>
    </citation>
    <scope>NUCLEOTIDE SEQUENCE [LARGE SCALE GENOMIC DNA]</scope>
    <source>
        <strain evidence="3">CGMCC 1.10188</strain>
    </source>
</reference>
<organism evidence="2 3">
    <name type="scientific">Tistrella bauzanensis</name>
    <dbReference type="NCBI Taxonomy" id="657419"/>
    <lineage>
        <taxon>Bacteria</taxon>
        <taxon>Pseudomonadati</taxon>
        <taxon>Pseudomonadota</taxon>
        <taxon>Alphaproteobacteria</taxon>
        <taxon>Geminicoccales</taxon>
        <taxon>Geminicoccaceae</taxon>
        <taxon>Tistrella</taxon>
    </lineage>
</organism>
<name>A0ABQ1IXM4_9PROT</name>